<reference evidence="1 2" key="1">
    <citation type="journal article" date="2016" name="Front. Microbiol.">
        <title>Genomic Resource of Rice Seed Associated Bacteria.</title>
        <authorList>
            <person name="Midha S."/>
            <person name="Bansal K."/>
            <person name="Sharma S."/>
            <person name="Kumar N."/>
            <person name="Patil P.P."/>
            <person name="Chaudhry V."/>
            <person name="Patil P.B."/>
        </authorList>
    </citation>
    <scope>NUCLEOTIDE SEQUENCE [LARGE SCALE GENOMIC DNA]</scope>
    <source>
        <strain evidence="1 2">NS115</strain>
    </source>
</reference>
<protein>
    <submittedName>
        <fullName evidence="1">Uncharacterized protein</fullName>
    </submittedName>
</protein>
<proteinExistence type="predicted"/>
<keyword evidence="2" id="KW-1185">Reference proteome</keyword>
<dbReference type="Proteomes" id="UP000074866">
    <property type="component" value="Unassembled WGS sequence"/>
</dbReference>
<sequence length="134" mass="15575">MITPDGKITIKSKLKDLLKSYYVHTTSYNLFRQQQQEAEQRRKNGETDVRDVNPLEIVRFIHIDEYNKLTTYAQDDYLPMTQGQLAELTGLRPNSITEMVRLKQSSINMEHLTKIATVLNLKSISDILDFVVEE</sequence>
<evidence type="ECO:0000313" key="2">
    <source>
        <dbReference type="Proteomes" id="UP000074866"/>
    </source>
</evidence>
<organism evidence="1 2">
    <name type="scientific">Paenibacillus jamilae</name>
    <dbReference type="NCBI Taxonomy" id="114136"/>
    <lineage>
        <taxon>Bacteria</taxon>
        <taxon>Bacillati</taxon>
        <taxon>Bacillota</taxon>
        <taxon>Bacilli</taxon>
        <taxon>Bacillales</taxon>
        <taxon>Paenibacillaceae</taxon>
        <taxon>Paenibacillus</taxon>
    </lineage>
</organism>
<comment type="caution">
    <text evidence="1">The sequence shown here is derived from an EMBL/GenBank/DDBJ whole genome shotgun (WGS) entry which is preliminary data.</text>
</comment>
<accession>A0ACC4ZZP6</accession>
<gene>
    <name evidence="1" type="ORF">NS115_03720</name>
</gene>
<evidence type="ECO:0000313" key="1">
    <source>
        <dbReference type="EMBL" id="KTS84447.1"/>
    </source>
</evidence>
<dbReference type="EMBL" id="LDRX01000015">
    <property type="protein sequence ID" value="KTS84447.1"/>
    <property type="molecule type" value="Genomic_DNA"/>
</dbReference>
<name>A0ACC4ZZP6_9BACL</name>